<feature type="compositionally biased region" description="Basic and acidic residues" evidence="1">
    <location>
        <begin position="26"/>
        <end position="39"/>
    </location>
</feature>
<evidence type="ECO:0000313" key="3">
    <source>
        <dbReference type="Proteomes" id="UP000799437"/>
    </source>
</evidence>
<dbReference type="RefSeq" id="XP_033605257.1">
    <property type="nucleotide sequence ID" value="XM_033749178.1"/>
</dbReference>
<keyword evidence="3" id="KW-1185">Reference proteome</keyword>
<dbReference type="EMBL" id="ML996565">
    <property type="protein sequence ID" value="KAF2762806.1"/>
    <property type="molecule type" value="Genomic_DNA"/>
</dbReference>
<protein>
    <submittedName>
        <fullName evidence="2">Uncharacterized protein</fullName>
    </submittedName>
</protein>
<sequence length="119" mass="12671">MDGKSKSKDRKRLWQPNKAKRRRGHSACERAKQHEENVRKNQGLESREREVTMSREEEKEGTHRAEGGGGGGMVHAEEVQAGGGGGGGRSSSSSSSSSSSGDMGPAGEKDKGCTVRSEV</sequence>
<feature type="compositionally biased region" description="Basic residues" evidence="1">
    <location>
        <begin position="7"/>
        <end position="25"/>
    </location>
</feature>
<evidence type="ECO:0000256" key="1">
    <source>
        <dbReference type="SAM" id="MobiDB-lite"/>
    </source>
</evidence>
<feature type="compositionally biased region" description="Low complexity" evidence="1">
    <location>
        <begin position="90"/>
        <end position="101"/>
    </location>
</feature>
<evidence type="ECO:0000313" key="2">
    <source>
        <dbReference type="EMBL" id="KAF2762806.1"/>
    </source>
</evidence>
<dbReference type="Proteomes" id="UP000799437">
    <property type="component" value="Unassembled WGS sequence"/>
</dbReference>
<dbReference type="AlphaFoldDB" id="A0A6A6WKV6"/>
<feature type="compositionally biased region" description="Basic and acidic residues" evidence="1">
    <location>
        <begin position="107"/>
        <end position="119"/>
    </location>
</feature>
<feature type="compositionally biased region" description="Basic and acidic residues" evidence="1">
    <location>
        <begin position="45"/>
        <end position="66"/>
    </location>
</feature>
<feature type="region of interest" description="Disordered" evidence="1">
    <location>
        <begin position="1"/>
        <end position="119"/>
    </location>
</feature>
<reference evidence="2" key="1">
    <citation type="journal article" date="2020" name="Stud. Mycol.">
        <title>101 Dothideomycetes genomes: a test case for predicting lifestyles and emergence of pathogens.</title>
        <authorList>
            <person name="Haridas S."/>
            <person name="Albert R."/>
            <person name="Binder M."/>
            <person name="Bloem J."/>
            <person name="Labutti K."/>
            <person name="Salamov A."/>
            <person name="Andreopoulos B."/>
            <person name="Baker S."/>
            <person name="Barry K."/>
            <person name="Bills G."/>
            <person name="Bluhm B."/>
            <person name="Cannon C."/>
            <person name="Castanera R."/>
            <person name="Culley D."/>
            <person name="Daum C."/>
            <person name="Ezra D."/>
            <person name="Gonzalez J."/>
            <person name="Henrissat B."/>
            <person name="Kuo A."/>
            <person name="Liang C."/>
            <person name="Lipzen A."/>
            <person name="Lutzoni F."/>
            <person name="Magnuson J."/>
            <person name="Mondo S."/>
            <person name="Nolan M."/>
            <person name="Ohm R."/>
            <person name="Pangilinan J."/>
            <person name="Park H.-J."/>
            <person name="Ramirez L."/>
            <person name="Alfaro M."/>
            <person name="Sun H."/>
            <person name="Tritt A."/>
            <person name="Yoshinaga Y."/>
            <person name="Zwiers L.-H."/>
            <person name="Turgeon B."/>
            <person name="Goodwin S."/>
            <person name="Spatafora J."/>
            <person name="Crous P."/>
            <person name="Grigoriev I."/>
        </authorList>
    </citation>
    <scope>NUCLEOTIDE SEQUENCE</scope>
    <source>
        <strain evidence="2">CBS 121739</strain>
    </source>
</reference>
<proteinExistence type="predicted"/>
<name>A0A6A6WKV6_9PEZI</name>
<organism evidence="2 3">
    <name type="scientific">Pseudovirgaria hyperparasitica</name>
    <dbReference type="NCBI Taxonomy" id="470096"/>
    <lineage>
        <taxon>Eukaryota</taxon>
        <taxon>Fungi</taxon>
        <taxon>Dikarya</taxon>
        <taxon>Ascomycota</taxon>
        <taxon>Pezizomycotina</taxon>
        <taxon>Dothideomycetes</taxon>
        <taxon>Dothideomycetes incertae sedis</taxon>
        <taxon>Acrospermales</taxon>
        <taxon>Acrospermaceae</taxon>
        <taxon>Pseudovirgaria</taxon>
    </lineage>
</organism>
<dbReference type="GeneID" id="54490232"/>
<accession>A0A6A6WKV6</accession>
<gene>
    <name evidence="2" type="ORF">EJ05DRAFT_534282</name>
</gene>